<protein>
    <submittedName>
        <fullName evidence="1">Uncharacterized protein</fullName>
    </submittedName>
</protein>
<evidence type="ECO:0000313" key="1">
    <source>
        <dbReference type="EMBL" id="CDW37976.1"/>
    </source>
</evidence>
<accession>A0A0K2UJX6</accession>
<sequence length="28" mass="3040">MGEIKALSLYSLSSGKSVHESQTKCENI</sequence>
<proteinExistence type="predicted"/>
<name>A0A0K2UJX6_LEPSM</name>
<organism evidence="1">
    <name type="scientific">Lepeophtheirus salmonis</name>
    <name type="common">Salmon louse</name>
    <name type="synonym">Caligus salmonis</name>
    <dbReference type="NCBI Taxonomy" id="72036"/>
    <lineage>
        <taxon>Eukaryota</taxon>
        <taxon>Metazoa</taxon>
        <taxon>Ecdysozoa</taxon>
        <taxon>Arthropoda</taxon>
        <taxon>Crustacea</taxon>
        <taxon>Multicrustacea</taxon>
        <taxon>Hexanauplia</taxon>
        <taxon>Copepoda</taxon>
        <taxon>Siphonostomatoida</taxon>
        <taxon>Caligidae</taxon>
        <taxon>Lepeophtheirus</taxon>
    </lineage>
</organism>
<dbReference type="EMBL" id="HACA01020615">
    <property type="protein sequence ID" value="CDW37976.1"/>
    <property type="molecule type" value="Transcribed_RNA"/>
</dbReference>
<dbReference type="AlphaFoldDB" id="A0A0K2UJX6"/>
<reference evidence="1" key="1">
    <citation type="submission" date="2014-05" db="EMBL/GenBank/DDBJ databases">
        <authorList>
            <person name="Chronopoulou M."/>
        </authorList>
    </citation>
    <scope>NUCLEOTIDE SEQUENCE</scope>
    <source>
        <tissue evidence="1">Whole organism</tissue>
    </source>
</reference>